<organism evidence="1 2">
    <name type="scientific">Bdellovibrio reynosensis</name>
    <dbReference type="NCBI Taxonomy" id="2835041"/>
    <lineage>
        <taxon>Bacteria</taxon>
        <taxon>Pseudomonadati</taxon>
        <taxon>Bdellovibrionota</taxon>
        <taxon>Bdellovibrionia</taxon>
        <taxon>Bdellovibrionales</taxon>
        <taxon>Pseudobdellovibrionaceae</taxon>
        <taxon>Bdellovibrio</taxon>
    </lineage>
</organism>
<accession>A0ABY4CA04</accession>
<dbReference type="EMBL" id="CP093442">
    <property type="protein sequence ID" value="UOF01683.1"/>
    <property type="molecule type" value="Genomic_DNA"/>
</dbReference>
<evidence type="ECO:0000313" key="1">
    <source>
        <dbReference type="EMBL" id="UOF01683.1"/>
    </source>
</evidence>
<evidence type="ECO:0008006" key="3">
    <source>
        <dbReference type="Google" id="ProtNLM"/>
    </source>
</evidence>
<gene>
    <name evidence="1" type="ORF">MNR06_01785</name>
</gene>
<proteinExistence type="predicted"/>
<reference evidence="1" key="1">
    <citation type="submission" date="2022-03" db="EMBL/GenBank/DDBJ databases">
        <title>Genome Identification and Characterization of new species Bdellovibrio reynosense LBG001 sp. nov. from a Mexico soil sample.</title>
        <authorList>
            <person name="Camilli A."/>
            <person name="Ajao Y."/>
            <person name="Guo X."/>
        </authorList>
    </citation>
    <scope>NUCLEOTIDE SEQUENCE</scope>
    <source>
        <strain evidence="1">LBG001</strain>
    </source>
</reference>
<dbReference type="Gene3D" id="3.40.190.10">
    <property type="entry name" value="Periplasmic binding protein-like II"/>
    <property type="match status" value="2"/>
</dbReference>
<dbReference type="SUPFAM" id="SSF53850">
    <property type="entry name" value="Periplasmic binding protein-like II"/>
    <property type="match status" value="1"/>
</dbReference>
<dbReference type="Proteomes" id="UP000830116">
    <property type="component" value="Chromosome"/>
</dbReference>
<name>A0ABY4CA04_9BACT</name>
<protein>
    <recommendedName>
        <fullName evidence="3">Solute-binding protein family 3/N-terminal domain-containing protein</fullName>
    </recommendedName>
</protein>
<evidence type="ECO:0000313" key="2">
    <source>
        <dbReference type="Proteomes" id="UP000830116"/>
    </source>
</evidence>
<dbReference type="RefSeq" id="WP_243538286.1">
    <property type="nucleotide sequence ID" value="NZ_CP093442.1"/>
</dbReference>
<sequence length="228" mass="26240">MRLLFLCFLFFPVLTFAQGKILRLAVPEGSRALVSFQQLERLYRIAGKVNGVQFEFVQTPMKRAKMLIQSGDLDGELLRKRSDDHNQLIYSHKPIGHSIFRVVYLRTNKVFDEANLTKFRGLKILNNDSTADEEKKRGLSLIEVPTIQAALKMLDAKRVDFVIISESAIDALNLDESYSTSRSFYDRVPLHLVLNKKHKDLMAGLEGAIQQEYNLNRQEYGHLHKFID</sequence>
<keyword evidence="2" id="KW-1185">Reference proteome</keyword>